<evidence type="ECO:0000256" key="1">
    <source>
        <dbReference type="SAM" id="MobiDB-lite"/>
    </source>
</evidence>
<proteinExistence type="predicted"/>
<feature type="compositionally biased region" description="Pro residues" evidence="1">
    <location>
        <begin position="152"/>
        <end position="161"/>
    </location>
</feature>
<feature type="compositionally biased region" description="Basic and acidic residues" evidence="1">
    <location>
        <begin position="188"/>
        <end position="197"/>
    </location>
</feature>
<organism evidence="2 3">
    <name type="scientific">Eucalyptus globulus</name>
    <name type="common">Tasmanian blue gum</name>
    <dbReference type="NCBI Taxonomy" id="34317"/>
    <lineage>
        <taxon>Eukaryota</taxon>
        <taxon>Viridiplantae</taxon>
        <taxon>Streptophyta</taxon>
        <taxon>Embryophyta</taxon>
        <taxon>Tracheophyta</taxon>
        <taxon>Spermatophyta</taxon>
        <taxon>Magnoliopsida</taxon>
        <taxon>eudicotyledons</taxon>
        <taxon>Gunneridae</taxon>
        <taxon>Pentapetalae</taxon>
        <taxon>rosids</taxon>
        <taxon>malvids</taxon>
        <taxon>Myrtales</taxon>
        <taxon>Myrtaceae</taxon>
        <taxon>Myrtoideae</taxon>
        <taxon>Eucalypteae</taxon>
        <taxon>Eucalyptus</taxon>
    </lineage>
</organism>
<accession>A0ABD3JYP9</accession>
<comment type="caution">
    <text evidence="2">The sequence shown here is derived from an EMBL/GenBank/DDBJ whole genome shotgun (WGS) entry which is preliminary data.</text>
</comment>
<feature type="region of interest" description="Disordered" evidence="1">
    <location>
        <begin position="57"/>
        <end position="258"/>
    </location>
</feature>
<dbReference type="Pfam" id="PF07816">
    <property type="entry name" value="DUF1645"/>
    <property type="match status" value="1"/>
</dbReference>
<dbReference type="Proteomes" id="UP001634007">
    <property type="component" value="Unassembled WGS sequence"/>
</dbReference>
<dbReference type="InterPro" id="IPR012442">
    <property type="entry name" value="DUF1645_plant"/>
</dbReference>
<protein>
    <submittedName>
        <fullName evidence="2">Uncharacterized protein</fullName>
    </submittedName>
</protein>
<evidence type="ECO:0000313" key="3">
    <source>
        <dbReference type="Proteomes" id="UP001634007"/>
    </source>
</evidence>
<keyword evidence="3" id="KW-1185">Reference proteome</keyword>
<gene>
    <name evidence="2" type="ORF">ACJRO7_022331</name>
</gene>
<reference evidence="2 3" key="1">
    <citation type="submission" date="2024-11" db="EMBL/GenBank/DDBJ databases">
        <title>Chromosome-level genome assembly of Eucalyptus globulus Labill. provides insights into its genome evolution.</title>
        <authorList>
            <person name="Li X."/>
        </authorList>
    </citation>
    <scope>NUCLEOTIDE SEQUENCE [LARGE SCALE GENOMIC DNA]</scope>
    <source>
        <strain evidence="2">CL2024</strain>
        <tissue evidence="2">Fresh tender leaves</tissue>
    </source>
</reference>
<feature type="compositionally biased region" description="Low complexity" evidence="1">
    <location>
        <begin position="57"/>
        <end position="70"/>
    </location>
</feature>
<evidence type="ECO:0000313" key="2">
    <source>
        <dbReference type="EMBL" id="KAL3732790.1"/>
    </source>
</evidence>
<dbReference type="PANTHER" id="PTHR33095">
    <property type="entry name" value="OS07G0619500 PROTEIN"/>
    <property type="match status" value="1"/>
</dbReference>
<feature type="region of interest" description="Disordered" evidence="1">
    <location>
        <begin position="299"/>
        <end position="322"/>
    </location>
</feature>
<dbReference type="AlphaFoldDB" id="A0ABD3JYP9"/>
<feature type="compositionally biased region" description="Polar residues" evidence="1">
    <location>
        <begin position="303"/>
        <end position="314"/>
    </location>
</feature>
<dbReference type="PANTHER" id="PTHR33095:SF14">
    <property type="entry name" value="AR781"/>
    <property type="match status" value="1"/>
</dbReference>
<sequence length="373" mass="41196">MEVMIPPIMEVDFNSARSSPQVSAPSTPKRFGDYFFSAPTSPARVADFYREFAEFSSENLSDPSSSSSCSATVPFVWEEKPGTPKSPQPKTFGREPVDYKDDGDDGFNFAFDLSKDSERQSLSAEELFDGGKIRPLKHPPRLQSNRSALTPPRSPLAPSPKSPRLQARGRSSSRARKESDPFEAAIENARRSAEPHQARGRGRLQGSNSGRRAARSLSPYRVSAYPWDEEEKQLTKQTPTSKPPCFPGPSASATSKGSSKKWSLKDFLLFRSASEGRATDKDPFRKYAVGALRKKEDAARNASFRSIDSPTGSISRRRGPVSAHELHYTVNKAVSDDLKRKTFLPYKQGILGRLAFNPAVHALANGFGSLYRQ</sequence>
<feature type="compositionally biased region" description="Low complexity" evidence="1">
    <location>
        <begin position="248"/>
        <end position="258"/>
    </location>
</feature>
<name>A0ABD3JYP9_EUCGL</name>
<dbReference type="EMBL" id="JBJKBG010000006">
    <property type="protein sequence ID" value="KAL3732790.1"/>
    <property type="molecule type" value="Genomic_DNA"/>
</dbReference>